<dbReference type="Pfam" id="PF00129">
    <property type="entry name" value="MHC_I"/>
    <property type="match status" value="1"/>
</dbReference>
<dbReference type="InterPro" id="IPR003006">
    <property type="entry name" value="Ig/MHC_CS"/>
</dbReference>
<feature type="signal peptide" evidence="5">
    <location>
        <begin position="1"/>
        <end position="16"/>
    </location>
</feature>
<keyword evidence="5" id="KW-0732">Signal</keyword>
<dbReference type="InterPro" id="IPR011162">
    <property type="entry name" value="MHC_I/II-like_Ag-recog"/>
</dbReference>
<keyword evidence="4" id="KW-1133">Transmembrane helix</keyword>
<dbReference type="AlphaFoldDB" id="A0A498P2F5"/>
<evidence type="ECO:0000313" key="8">
    <source>
        <dbReference type="Proteomes" id="UP000290572"/>
    </source>
</evidence>
<organism evidence="7 8">
    <name type="scientific">Labeo rohita</name>
    <name type="common">Indian major carp</name>
    <name type="synonym">Cyprinus rohita</name>
    <dbReference type="NCBI Taxonomy" id="84645"/>
    <lineage>
        <taxon>Eukaryota</taxon>
        <taxon>Metazoa</taxon>
        <taxon>Chordata</taxon>
        <taxon>Craniata</taxon>
        <taxon>Vertebrata</taxon>
        <taxon>Euteleostomi</taxon>
        <taxon>Actinopterygii</taxon>
        <taxon>Neopterygii</taxon>
        <taxon>Teleostei</taxon>
        <taxon>Ostariophysi</taxon>
        <taxon>Cypriniformes</taxon>
        <taxon>Cyprinidae</taxon>
        <taxon>Labeoninae</taxon>
        <taxon>Labeonini</taxon>
        <taxon>Labeo</taxon>
    </lineage>
</organism>
<feature type="transmembrane region" description="Helical" evidence="4">
    <location>
        <begin position="291"/>
        <end position="315"/>
    </location>
</feature>
<dbReference type="PRINTS" id="PR01638">
    <property type="entry name" value="MHCCLASSI"/>
</dbReference>
<evidence type="ECO:0000256" key="5">
    <source>
        <dbReference type="SAM" id="SignalP"/>
    </source>
</evidence>
<dbReference type="EMBL" id="QBIY01005153">
    <property type="protein sequence ID" value="RXN38096.1"/>
    <property type="molecule type" value="Genomic_DNA"/>
</dbReference>
<name>A0A498P2F5_LABRO</name>
<evidence type="ECO:0000256" key="2">
    <source>
        <dbReference type="ARBA" id="ARBA00023319"/>
    </source>
</evidence>
<comment type="similarity">
    <text evidence="3">Belongs to the MHC class I family.</text>
</comment>
<keyword evidence="1" id="KW-0325">Glycoprotein</keyword>
<dbReference type="InterPro" id="IPR036179">
    <property type="entry name" value="Ig-like_dom_sf"/>
</dbReference>
<keyword evidence="2" id="KW-0393">Immunoglobulin domain</keyword>
<dbReference type="FunFam" id="3.30.500.10:FF:000001">
    <property type="entry name" value="H-2 class I histocompatibility antigen, alpha chain"/>
    <property type="match status" value="1"/>
</dbReference>
<dbReference type="InterPro" id="IPR001039">
    <property type="entry name" value="MHC_I_a_a1/a2"/>
</dbReference>
<dbReference type="InterPro" id="IPR007110">
    <property type="entry name" value="Ig-like_dom"/>
</dbReference>
<proteinExistence type="inferred from homology"/>
<dbReference type="InterPro" id="IPR050208">
    <property type="entry name" value="MHC_class-I_related"/>
</dbReference>
<dbReference type="GO" id="GO:0006955">
    <property type="term" value="P:immune response"/>
    <property type="evidence" value="ECO:0007669"/>
    <property type="project" value="TreeGrafter"/>
</dbReference>
<dbReference type="GO" id="GO:0009897">
    <property type="term" value="C:external side of plasma membrane"/>
    <property type="evidence" value="ECO:0007669"/>
    <property type="project" value="TreeGrafter"/>
</dbReference>
<accession>A0A498P2F5</accession>
<dbReference type="SMART" id="SM00407">
    <property type="entry name" value="IGc1"/>
    <property type="match status" value="1"/>
</dbReference>
<dbReference type="Proteomes" id="UP000290572">
    <property type="component" value="Unassembled WGS sequence"/>
</dbReference>
<feature type="chain" id="PRO_5019727822" evidence="5">
    <location>
        <begin position="17"/>
        <end position="332"/>
    </location>
</feature>
<dbReference type="PROSITE" id="PS00290">
    <property type="entry name" value="IG_MHC"/>
    <property type="match status" value="1"/>
</dbReference>
<dbReference type="InterPro" id="IPR011161">
    <property type="entry name" value="MHC_I-like_Ag-recog"/>
</dbReference>
<dbReference type="InterPro" id="IPR013783">
    <property type="entry name" value="Ig-like_fold"/>
</dbReference>
<dbReference type="SUPFAM" id="SSF48726">
    <property type="entry name" value="Immunoglobulin"/>
    <property type="match status" value="1"/>
</dbReference>
<protein>
    <submittedName>
        <fullName evidence="7">MHC class I alpha</fullName>
    </submittedName>
</protein>
<feature type="domain" description="Ig-like" evidence="6">
    <location>
        <begin position="209"/>
        <end position="283"/>
    </location>
</feature>
<gene>
    <name evidence="7" type="ORF">ROHU_001442</name>
</gene>
<dbReference type="InterPro" id="IPR037055">
    <property type="entry name" value="MHC_I-like_Ag-recog_sf"/>
</dbReference>
<keyword evidence="4" id="KW-0812">Transmembrane</keyword>
<reference evidence="7 8" key="1">
    <citation type="submission" date="2018-03" db="EMBL/GenBank/DDBJ databases">
        <title>Draft genome sequence of Rohu Carp (Labeo rohita).</title>
        <authorList>
            <person name="Das P."/>
            <person name="Kushwaha B."/>
            <person name="Joshi C.G."/>
            <person name="Kumar D."/>
            <person name="Nagpure N.S."/>
            <person name="Sahoo L."/>
            <person name="Das S.P."/>
            <person name="Bit A."/>
            <person name="Patnaik S."/>
            <person name="Meher P.K."/>
            <person name="Jayasankar P."/>
            <person name="Koringa P.G."/>
            <person name="Patel N.V."/>
            <person name="Hinsu A.T."/>
            <person name="Kumar R."/>
            <person name="Pandey M."/>
            <person name="Agarwal S."/>
            <person name="Srivastava S."/>
            <person name="Singh M."/>
            <person name="Iquebal M.A."/>
            <person name="Jaiswal S."/>
            <person name="Angadi U.B."/>
            <person name="Kumar N."/>
            <person name="Raza M."/>
            <person name="Shah T.M."/>
            <person name="Rai A."/>
            <person name="Jena J.K."/>
        </authorList>
    </citation>
    <scope>NUCLEOTIDE SEQUENCE [LARGE SCALE GENOMIC DNA]</scope>
    <source>
        <strain evidence="7">DASCIFA01</strain>
        <tissue evidence="7">Testis</tissue>
    </source>
</reference>
<dbReference type="PANTHER" id="PTHR16675">
    <property type="entry name" value="MHC CLASS I-RELATED"/>
    <property type="match status" value="1"/>
</dbReference>
<dbReference type="Gene3D" id="2.60.40.10">
    <property type="entry name" value="Immunoglobulins"/>
    <property type="match status" value="1"/>
</dbReference>
<dbReference type="SUPFAM" id="SSF54452">
    <property type="entry name" value="MHC antigen-recognition domain"/>
    <property type="match status" value="1"/>
</dbReference>
<sequence>MQSVALLLIGIQLVYAGKHSLQYFYTGTSGLPNFPKFVTVGIVDGQTFSYYDSNIRRETPRQDWMAKSVGEDYWEQQTQVSIGDEQNFMNNINVVKDRFNQTGGVHTYQEMYGCEWDDETEEINGFDEDGYDGGDYTTLDYKESRYISPVPQGLRAAEQWNRDGSLQRRKHYLTTICIEWLKKYLQYGKSSFGKTGVYAAEVFLLSSHVSCYRIYPSGVTISWMKNDQEHHEDVEVGELLPNEDGTFQKMSTLRVTPDEWKKNKYNCVVEHQGKTKIANEIMTNEKDSVPIGIIIGAVAAVVLLIVIGVAGYMMYQKKKGFKPVNGDQTWER</sequence>
<evidence type="ECO:0000313" key="7">
    <source>
        <dbReference type="EMBL" id="RXN38096.1"/>
    </source>
</evidence>
<dbReference type="InterPro" id="IPR003597">
    <property type="entry name" value="Ig_C1-set"/>
</dbReference>
<evidence type="ECO:0000256" key="1">
    <source>
        <dbReference type="ARBA" id="ARBA00023180"/>
    </source>
</evidence>
<dbReference type="PROSITE" id="PS50835">
    <property type="entry name" value="IG_LIKE"/>
    <property type="match status" value="1"/>
</dbReference>
<keyword evidence="4" id="KW-0472">Membrane</keyword>
<dbReference type="Gene3D" id="3.30.500.10">
    <property type="entry name" value="MHC class I-like antigen recognition-like"/>
    <property type="match status" value="1"/>
</dbReference>
<dbReference type="Pfam" id="PF07654">
    <property type="entry name" value="C1-set"/>
    <property type="match status" value="1"/>
</dbReference>
<keyword evidence="8" id="KW-1185">Reference proteome</keyword>
<comment type="caution">
    <text evidence="7">The sequence shown here is derived from an EMBL/GenBank/DDBJ whole genome shotgun (WGS) entry which is preliminary data.</text>
</comment>
<dbReference type="PANTHER" id="PTHR16675:SF237">
    <property type="entry name" value="MHC CLASS I ANTIGEN TRANSCRIPT VARIANT 1-RELATED"/>
    <property type="match status" value="1"/>
</dbReference>
<evidence type="ECO:0000256" key="3">
    <source>
        <dbReference type="RuleBase" id="RU004439"/>
    </source>
</evidence>
<evidence type="ECO:0000259" key="6">
    <source>
        <dbReference type="PROSITE" id="PS50835"/>
    </source>
</evidence>
<evidence type="ECO:0000256" key="4">
    <source>
        <dbReference type="SAM" id="Phobius"/>
    </source>
</evidence>
<dbReference type="GO" id="GO:0005615">
    <property type="term" value="C:extracellular space"/>
    <property type="evidence" value="ECO:0007669"/>
    <property type="project" value="TreeGrafter"/>
</dbReference>